<dbReference type="Gene3D" id="1.10.10.10">
    <property type="entry name" value="Winged helix-like DNA-binding domain superfamily/Winged helix DNA-binding domain"/>
    <property type="match status" value="1"/>
</dbReference>
<comment type="caution">
    <text evidence="4">The sequence shown here is derived from an EMBL/GenBank/DDBJ whole genome shotgun (WGS) entry which is preliminary data.</text>
</comment>
<protein>
    <submittedName>
        <fullName evidence="4">ANTAR domain-containing protein</fullName>
    </submittedName>
</protein>
<evidence type="ECO:0000313" key="5">
    <source>
        <dbReference type="Proteomes" id="UP000295075"/>
    </source>
</evidence>
<accession>A0A4R4QAE1</accession>
<evidence type="ECO:0000313" key="4">
    <source>
        <dbReference type="EMBL" id="TDC32288.1"/>
    </source>
</evidence>
<dbReference type="OrthoDB" id="7466251at2"/>
<evidence type="ECO:0000256" key="1">
    <source>
        <dbReference type="ARBA" id="ARBA00023015"/>
    </source>
</evidence>
<dbReference type="SMART" id="SM01012">
    <property type="entry name" value="ANTAR"/>
    <property type="match status" value="1"/>
</dbReference>
<dbReference type="InterPro" id="IPR003018">
    <property type="entry name" value="GAF"/>
</dbReference>
<dbReference type="InterPro" id="IPR036388">
    <property type="entry name" value="WH-like_DNA-bd_sf"/>
</dbReference>
<dbReference type="Pfam" id="PF01590">
    <property type="entry name" value="GAF"/>
    <property type="match status" value="1"/>
</dbReference>
<dbReference type="InterPro" id="IPR029016">
    <property type="entry name" value="GAF-like_dom_sf"/>
</dbReference>
<keyword evidence="5" id="KW-1185">Reference proteome</keyword>
<gene>
    <name evidence="4" type="ORF">E1261_08760</name>
</gene>
<keyword evidence="1" id="KW-0805">Transcription regulation</keyword>
<dbReference type="RefSeq" id="WP_132404614.1">
    <property type="nucleotide sequence ID" value="NZ_SMKA01000024.1"/>
</dbReference>
<dbReference type="SUPFAM" id="SSF55781">
    <property type="entry name" value="GAF domain-like"/>
    <property type="match status" value="1"/>
</dbReference>
<dbReference type="Gene3D" id="3.30.450.40">
    <property type="match status" value="1"/>
</dbReference>
<evidence type="ECO:0000259" key="3">
    <source>
        <dbReference type="SMART" id="SM01012"/>
    </source>
</evidence>
<dbReference type="InterPro" id="IPR005561">
    <property type="entry name" value="ANTAR"/>
</dbReference>
<evidence type="ECO:0000256" key="2">
    <source>
        <dbReference type="ARBA" id="ARBA00023163"/>
    </source>
</evidence>
<organism evidence="4 5">
    <name type="scientific">Kribbella albertanoniae</name>
    <dbReference type="NCBI Taxonomy" id="1266829"/>
    <lineage>
        <taxon>Bacteria</taxon>
        <taxon>Bacillati</taxon>
        <taxon>Actinomycetota</taxon>
        <taxon>Actinomycetes</taxon>
        <taxon>Propionibacteriales</taxon>
        <taxon>Kribbellaceae</taxon>
        <taxon>Kribbella</taxon>
    </lineage>
</organism>
<dbReference type="Pfam" id="PF03861">
    <property type="entry name" value="ANTAR"/>
    <property type="match status" value="1"/>
</dbReference>
<feature type="domain" description="ANTAR" evidence="3">
    <location>
        <begin position="142"/>
        <end position="222"/>
    </location>
</feature>
<keyword evidence="2" id="KW-0804">Transcription</keyword>
<dbReference type="Proteomes" id="UP000295075">
    <property type="component" value="Unassembled WGS sequence"/>
</dbReference>
<dbReference type="GO" id="GO:0003723">
    <property type="term" value="F:RNA binding"/>
    <property type="evidence" value="ECO:0007669"/>
    <property type="project" value="InterPro"/>
</dbReference>
<dbReference type="AlphaFoldDB" id="A0A4R4QAE1"/>
<name>A0A4R4QAE1_9ACTN</name>
<sequence length="232" mass="25151">MTERSAILAKLARLAAVGADHKHLADRLCEAARVMLAVDGVWITIQGEPTHQLPLSATDPTASALEDLEDVVGQGPGRTAFEDDAPVTAVVQQETDPRWPEFSRAAWQRFGPLTMHVFPMRPDHEPFGVLACYLTSGTTWSESAETAQFLADTIGAALLQEPVPEPDRGLTNGMWSARAEIHQATGMVIAQLRISADDALALLRAHAYAHDTTLGAIAHQIITRQLDFRGES</sequence>
<proteinExistence type="predicted"/>
<reference evidence="4 5" key="1">
    <citation type="submission" date="2019-03" db="EMBL/GenBank/DDBJ databases">
        <title>Draft genome sequences of novel Actinobacteria.</title>
        <authorList>
            <person name="Sahin N."/>
            <person name="Ay H."/>
            <person name="Saygin H."/>
        </authorList>
    </citation>
    <scope>NUCLEOTIDE SEQUENCE [LARGE SCALE GENOMIC DNA]</scope>
    <source>
        <strain evidence="4 5">JCM 30547</strain>
    </source>
</reference>
<dbReference type="EMBL" id="SMKA01000024">
    <property type="protein sequence ID" value="TDC32288.1"/>
    <property type="molecule type" value="Genomic_DNA"/>
</dbReference>